<keyword evidence="12" id="KW-0472">Membrane</keyword>
<evidence type="ECO:0000256" key="12">
    <source>
        <dbReference type="ARBA" id="ARBA00023136"/>
    </source>
</evidence>
<evidence type="ECO:0000256" key="1">
    <source>
        <dbReference type="ARBA" id="ARBA00001936"/>
    </source>
</evidence>
<proteinExistence type="inferred from homology"/>
<dbReference type="EMBL" id="NBSK02000007">
    <property type="protein sequence ID" value="KAJ0196012.1"/>
    <property type="molecule type" value="Genomic_DNA"/>
</dbReference>
<evidence type="ECO:0000256" key="5">
    <source>
        <dbReference type="ARBA" id="ARBA00010810"/>
    </source>
</evidence>
<comment type="subcellular location">
    <subcellularLocation>
        <location evidence="3">Endomembrane system</location>
        <topology evidence="3">Multi-pass membrane protein</topology>
    </subcellularLocation>
</comment>
<keyword evidence="10" id="KW-0460">Magnesium</keyword>
<comment type="similarity">
    <text evidence="5">Belongs to the STT3 family.</text>
</comment>
<keyword evidence="6" id="KW-0328">Glycosyltransferase</keyword>
<evidence type="ECO:0000256" key="9">
    <source>
        <dbReference type="ARBA" id="ARBA00022723"/>
    </source>
</evidence>
<keyword evidence="15" id="KW-1185">Reference proteome</keyword>
<evidence type="ECO:0000256" key="6">
    <source>
        <dbReference type="ARBA" id="ARBA00022676"/>
    </source>
</evidence>
<comment type="caution">
    <text evidence="14">The sequence shown here is derived from an EMBL/GenBank/DDBJ whole genome shotgun (WGS) entry which is preliminary data.</text>
</comment>
<dbReference type="GO" id="GO:0004576">
    <property type="term" value="F:oligosaccharyl transferase activity"/>
    <property type="evidence" value="ECO:0007669"/>
    <property type="project" value="InterPro"/>
</dbReference>
<evidence type="ECO:0000256" key="11">
    <source>
        <dbReference type="ARBA" id="ARBA00022989"/>
    </source>
</evidence>
<dbReference type="GO" id="GO:0046872">
    <property type="term" value="F:metal ion binding"/>
    <property type="evidence" value="ECO:0007669"/>
    <property type="project" value="UniProtKB-KW"/>
</dbReference>
<dbReference type="Proteomes" id="UP000235145">
    <property type="component" value="Unassembled WGS sequence"/>
</dbReference>
<comment type="pathway">
    <text evidence="4">Protein modification; protein glycosylation.</text>
</comment>
<accession>A0A9R1UXI2</accession>
<keyword evidence="11" id="KW-1133">Transmembrane helix</keyword>
<organism evidence="14 15">
    <name type="scientific">Lactuca sativa</name>
    <name type="common">Garden lettuce</name>
    <dbReference type="NCBI Taxonomy" id="4236"/>
    <lineage>
        <taxon>Eukaryota</taxon>
        <taxon>Viridiplantae</taxon>
        <taxon>Streptophyta</taxon>
        <taxon>Embryophyta</taxon>
        <taxon>Tracheophyta</taxon>
        <taxon>Spermatophyta</taxon>
        <taxon>Magnoliopsida</taxon>
        <taxon>eudicotyledons</taxon>
        <taxon>Gunneridae</taxon>
        <taxon>Pentapetalae</taxon>
        <taxon>asterids</taxon>
        <taxon>campanulids</taxon>
        <taxon>Asterales</taxon>
        <taxon>Asteraceae</taxon>
        <taxon>Cichorioideae</taxon>
        <taxon>Cichorieae</taxon>
        <taxon>Lactucinae</taxon>
        <taxon>Lactuca</taxon>
    </lineage>
</organism>
<evidence type="ECO:0000256" key="3">
    <source>
        <dbReference type="ARBA" id="ARBA00004127"/>
    </source>
</evidence>
<gene>
    <name evidence="14" type="ORF">LSAT_V11C700375070</name>
</gene>
<dbReference type="InterPro" id="IPR003674">
    <property type="entry name" value="Oligo_trans_STT3"/>
</dbReference>
<sequence>MASRTIIVDNTTWNNTHCYCWYCHVSWDTLVIIQKSSYEWVCIGGGIFPHMKEPDYLVCLSTSSQYQIGSHATPTMLNPFMYKLSYFKFVETDGGRGYDRVRKTVEKSISN</sequence>
<evidence type="ECO:0000313" key="14">
    <source>
        <dbReference type="EMBL" id="KAJ0196012.1"/>
    </source>
</evidence>
<evidence type="ECO:0000256" key="4">
    <source>
        <dbReference type="ARBA" id="ARBA00004922"/>
    </source>
</evidence>
<dbReference type="AlphaFoldDB" id="A0A9R1UXI2"/>
<evidence type="ECO:0000256" key="13">
    <source>
        <dbReference type="ARBA" id="ARBA00023211"/>
    </source>
</evidence>
<dbReference type="GO" id="GO:0016020">
    <property type="term" value="C:membrane"/>
    <property type="evidence" value="ECO:0007669"/>
    <property type="project" value="InterPro"/>
</dbReference>
<evidence type="ECO:0000256" key="8">
    <source>
        <dbReference type="ARBA" id="ARBA00022692"/>
    </source>
</evidence>
<reference evidence="14 15" key="1">
    <citation type="journal article" date="2017" name="Nat. Commun.">
        <title>Genome assembly with in vitro proximity ligation data and whole-genome triplication in lettuce.</title>
        <authorList>
            <person name="Reyes-Chin-Wo S."/>
            <person name="Wang Z."/>
            <person name="Yang X."/>
            <person name="Kozik A."/>
            <person name="Arikit S."/>
            <person name="Song C."/>
            <person name="Xia L."/>
            <person name="Froenicke L."/>
            <person name="Lavelle D.O."/>
            <person name="Truco M.J."/>
            <person name="Xia R."/>
            <person name="Zhu S."/>
            <person name="Xu C."/>
            <person name="Xu H."/>
            <person name="Xu X."/>
            <person name="Cox K."/>
            <person name="Korf I."/>
            <person name="Meyers B.C."/>
            <person name="Michelmore R.W."/>
        </authorList>
    </citation>
    <scope>NUCLEOTIDE SEQUENCE [LARGE SCALE GENOMIC DNA]</scope>
    <source>
        <strain evidence="15">cv. Salinas</strain>
        <tissue evidence="14">Seedlings</tissue>
    </source>
</reference>
<comment type="cofactor">
    <cofactor evidence="1">
        <name>Mn(2+)</name>
        <dbReference type="ChEBI" id="CHEBI:29035"/>
    </cofactor>
</comment>
<keyword evidence="13" id="KW-0464">Manganese</keyword>
<keyword evidence="7" id="KW-0808">Transferase</keyword>
<keyword evidence="9" id="KW-0479">Metal-binding</keyword>
<keyword evidence="8" id="KW-0812">Transmembrane</keyword>
<protein>
    <submittedName>
        <fullName evidence="14">Uncharacterized protein</fullName>
    </submittedName>
</protein>
<dbReference type="PANTHER" id="PTHR13872">
    <property type="entry name" value="DOLICHYL-DIPHOSPHOOLIGOSACCHARIDE--PROTEIN GLYCOSYLTRANSFERASE SUBUNIT"/>
    <property type="match status" value="1"/>
</dbReference>
<name>A0A9R1UXI2_LACSA</name>
<dbReference type="PANTHER" id="PTHR13872:SF48">
    <property type="entry name" value="DOLICHYL-DIPHOSPHOOLIGOSACCHARIDE--PROTEIN GLYCOSYLTRANSFERASE SUBUNIT STT3A"/>
    <property type="match status" value="1"/>
</dbReference>
<evidence type="ECO:0000256" key="2">
    <source>
        <dbReference type="ARBA" id="ARBA00001946"/>
    </source>
</evidence>
<evidence type="ECO:0000256" key="10">
    <source>
        <dbReference type="ARBA" id="ARBA00022842"/>
    </source>
</evidence>
<dbReference type="GO" id="GO:0012505">
    <property type="term" value="C:endomembrane system"/>
    <property type="evidence" value="ECO:0007669"/>
    <property type="project" value="UniProtKB-SubCell"/>
</dbReference>
<comment type="cofactor">
    <cofactor evidence="2">
        <name>Mg(2+)</name>
        <dbReference type="ChEBI" id="CHEBI:18420"/>
    </cofactor>
</comment>
<evidence type="ECO:0000256" key="7">
    <source>
        <dbReference type="ARBA" id="ARBA00022679"/>
    </source>
</evidence>
<evidence type="ECO:0000313" key="15">
    <source>
        <dbReference type="Proteomes" id="UP000235145"/>
    </source>
</evidence>